<keyword evidence="13" id="KW-1185">Reference proteome</keyword>
<keyword evidence="7 10" id="KW-0496">Mitochondrion</keyword>
<evidence type="ECO:0000256" key="4">
    <source>
        <dbReference type="ARBA" id="ARBA00022723"/>
    </source>
</evidence>
<dbReference type="GO" id="GO:0004408">
    <property type="term" value="F:holocytochrome-c synthase activity"/>
    <property type="evidence" value="ECO:0007669"/>
    <property type="project" value="UniProtKB-EC"/>
</dbReference>
<evidence type="ECO:0000256" key="11">
    <source>
        <dbReference type="SAM" id="MobiDB-lite"/>
    </source>
</evidence>
<accession>A0AAE9W701</accession>
<evidence type="ECO:0000256" key="5">
    <source>
        <dbReference type="ARBA" id="ARBA00022792"/>
    </source>
</evidence>
<evidence type="ECO:0000256" key="9">
    <source>
        <dbReference type="ARBA" id="ARBA00023239"/>
    </source>
</evidence>
<comment type="function">
    <text evidence="10">Lyase that catalyzes the covalent linking of the heme group to the cytochrome C apoprotein to produce the mature functional cytochrome.</text>
</comment>
<feature type="compositionally biased region" description="Basic and acidic residues" evidence="11">
    <location>
        <begin position="45"/>
        <end position="62"/>
    </location>
</feature>
<proteinExistence type="inferred from homology"/>
<dbReference type="InterPro" id="IPR000511">
    <property type="entry name" value="Holocyt_c/c1_synthase"/>
</dbReference>
<evidence type="ECO:0000256" key="2">
    <source>
        <dbReference type="ARBA" id="ARBA00007255"/>
    </source>
</evidence>
<evidence type="ECO:0000256" key="6">
    <source>
        <dbReference type="ARBA" id="ARBA00023004"/>
    </source>
</evidence>
<dbReference type="Pfam" id="PF01265">
    <property type="entry name" value="Cyto_heme_lyase"/>
    <property type="match status" value="1"/>
</dbReference>
<comment type="catalytic activity">
    <reaction evidence="10">
        <text>holo-[cytochrome c] = apo-[cytochrome c] + heme b</text>
        <dbReference type="Rhea" id="RHEA:22648"/>
        <dbReference type="Rhea" id="RHEA-COMP:10725"/>
        <dbReference type="Rhea" id="RHEA-COMP:10726"/>
        <dbReference type="ChEBI" id="CHEBI:29950"/>
        <dbReference type="ChEBI" id="CHEBI:60344"/>
        <dbReference type="ChEBI" id="CHEBI:83739"/>
        <dbReference type="EC" id="4.4.1.17"/>
    </reaction>
</comment>
<evidence type="ECO:0000256" key="3">
    <source>
        <dbReference type="ARBA" id="ARBA00022617"/>
    </source>
</evidence>
<keyword evidence="8 10" id="KW-0472">Membrane</keyword>
<gene>
    <name evidence="12" type="primary">cyt2</name>
    <name evidence="12" type="ORF">SOMG_00267</name>
</gene>
<dbReference type="GeneID" id="80873751"/>
<sequence>MTEKQEDSQETQCPVSPEVREAWIKSQSNKNKAQPHPSAPPVELPTDREISGIPKAKTDLNDQQEEKWIYPSQKMFFEAMKRKNWDPDARDMKTIVPIHNAVNEKAWKEILNWEKGWGSEACGGPRLDKFQGDVKKLTPKARMLNFLGYNRPFDRHDWLVDRCGKKVCYVIDFYNGPSVQGIPSMFLDVRPKLTAHGAWMRFYRWSSQAIFQGKSNQQ</sequence>
<dbReference type="AlphaFoldDB" id="A0AAE9W701"/>
<dbReference type="RefSeq" id="XP_056035343.1">
    <property type="nucleotide sequence ID" value="XM_056179062.1"/>
</dbReference>
<evidence type="ECO:0000313" key="13">
    <source>
        <dbReference type="Proteomes" id="UP001212411"/>
    </source>
</evidence>
<dbReference type="PROSITE" id="PS00822">
    <property type="entry name" value="CYTO_HEME_LYASE_2"/>
    <property type="match status" value="1"/>
</dbReference>
<name>A0AAE9W701_9SCHI</name>
<dbReference type="Proteomes" id="UP001212411">
    <property type="component" value="Chromosome 1"/>
</dbReference>
<feature type="region of interest" description="Disordered" evidence="11">
    <location>
        <begin position="1"/>
        <end position="62"/>
    </location>
</feature>
<evidence type="ECO:0000256" key="10">
    <source>
        <dbReference type="RuleBase" id="RU363130"/>
    </source>
</evidence>
<dbReference type="GO" id="GO:0046872">
    <property type="term" value="F:metal ion binding"/>
    <property type="evidence" value="ECO:0007669"/>
    <property type="project" value="UniProtKB-KW"/>
</dbReference>
<comment type="subcellular location">
    <subcellularLocation>
        <location evidence="1 10">Mitochondrion inner membrane</location>
    </subcellularLocation>
</comment>
<dbReference type="KEGG" id="som:SOMG_00267"/>
<keyword evidence="6 10" id="KW-0408">Iron</keyword>
<dbReference type="EMBL" id="CP115611">
    <property type="protein sequence ID" value="WBW71100.1"/>
    <property type="molecule type" value="Genomic_DNA"/>
</dbReference>
<dbReference type="PANTHER" id="PTHR12743">
    <property type="entry name" value="CYTOCHROME C1 HEME LYASE"/>
    <property type="match status" value="1"/>
</dbReference>
<protein>
    <recommendedName>
        <fullName evidence="10">Holocytochrome c-type synthase</fullName>
        <ecNumber evidence="10">4.4.1.17</ecNumber>
    </recommendedName>
</protein>
<evidence type="ECO:0000256" key="8">
    <source>
        <dbReference type="ARBA" id="ARBA00023136"/>
    </source>
</evidence>
<reference evidence="12 13" key="1">
    <citation type="journal article" date="2023" name="G3 (Bethesda)">
        <title>A high-quality reference genome for the fission yeast Schizosaccharomyces osmophilus.</title>
        <authorList>
            <person name="Jia G.S."/>
            <person name="Zhang W.C."/>
            <person name="Liang Y."/>
            <person name="Liu X.H."/>
            <person name="Rhind N."/>
            <person name="Pidoux A."/>
            <person name="Brysch-Herzberg M."/>
            <person name="Du L.L."/>
        </authorList>
    </citation>
    <scope>NUCLEOTIDE SEQUENCE [LARGE SCALE GENOMIC DNA]</scope>
    <source>
        <strain evidence="12 13">CBS 15793</strain>
    </source>
</reference>
<dbReference type="GO" id="GO:0005743">
    <property type="term" value="C:mitochondrial inner membrane"/>
    <property type="evidence" value="ECO:0007669"/>
    <property type="project" value="UniProtKB-SubCell"/>
</dbReference>
<comment type="similarity">
    <text evidence="2 10">Belongs to the cytochrome c-type heme lyase family.</text>
</comment>
<dbReference type="EC" id="4.4.1.17" evidence="10"/>
<keyword evidence="9 10" id="KW-0456">Lyase</keyword>
<keyword evidence="5 10" id="KW-0999">Mitochondrion inner membrane</keyword>
<keyword evidence="4 10" id="KW-0479">Metal-binding</keyword>
<organism evidence="12 13">
    <name type="scientific">Schizosaccharomyces osmophilus</name>
    <dbReference type="NCBI Taxonomy" id="2545709"/>
    <lineage>
        <taxon>Eukaryota</taxon>
        <taxon>Fungi</taxon>
        <taxon>Dikarya</taxon>
        <taxon>Ascomycota</taxon>
        <taxon>Taphrinomycotina</taxon>
        <taxon>Schizosaccharomycetes</taxon>
        <taxon>Schizosaccharomycetales</taxon>
        <taxon>Schizosaccharomycetaceae</taxon>
        <taxon>Schizosaccharomyces</taxon>
    </lineage>
</organism>
<evidence type="ECO:0000313" key="12">
    <source>
        <dbReference type="EMBL" id="WBW71100.1"/>
    </source>
</evidence>
<dbReference type="PANTHER" id="PTHR12743:SF0">
    <property type="entry name" value="HOLOCYTOCHROME C-TYPE SYNTHASE"/>
    <property type="match status" value="1"/>
</dbReference>
<dbReference type="PROSITE" id="PS00821">
    <property type="entry name" value="CYTO_HEME_LYASE_1"/>
    <property type="match status" value="1"/>
</dbReference>
<evidence type="ECO:0000256" key="1">
    <source>
        <dbReference type="ARBA" id="ARBA00004273"/>
    </source>
</evidence>
<keyword evidence="3 10" id="KW-0349">Heme</keyword>
<evidence type="ECO:0000256" key="7">
    <source>
        <dbReference type="ARBA" id="ARBA00023128"/>
    </source>
</evidence>